<protein>
    <recommendedName>
        <fullName evidence="3">Copia protein</fullName>
    </recommendedName>
</protein>
<organism evidence="1 2">
    <name type="scientific">Gossypium arboreum</name>
    <name type="common">Tree cotton</name>
    <name type="synonym">Gossypium nanking</name>
    <dbReference type="NCBI Taxonomy" id="29729"/>
    <lineage>
        <taxon>Eukaryota</taxon>
        <taxon>Viridiplantae</taxon>
        <taxon>Streptophyta</taxon>
        <taxon>Embryophyta</taxon>
        <taxon>Tracheophyta</taxon>
        <taxon>Spermatophyta</taxon>
        <taxon>Magnoliopsida</taxon>
        <taxon>eudicotyledons</taxon>
        <taxon>Gunneridae</taxon>
        <taxon>Pentapetalae</taxon>
        <taxon>rosids</taxon>
        <taxon>malvids</taxon>
        <taxon>Malvales</taxon>
        <taxon>Malvaceae</taxon>
        <taxon>Malvoideae</taxon>
        <taxon>Gossypium</taxon>
    </lineage>
</organism>
<evidence type="ECO:0000313" key="1">
    <source>
        <dbReference type="EMBL" id="KAK5785228.1"/>
    </source>
</evidence>
<evidence type="ECO:0000313" key="2">
    <source>
        <dbReference type="Proteomes" id="UP001358586"/>
    </source>
</evidence>
<comment type="caution">
    <text evidence="1">The sequence shown here is derived from an EMBL/GenBank/DDBJ whole genome shotgun (WGS) entry which is preliminary data.</text>
</comment>
<accession>A0ABR0N3T4</accession>
<proteinExistence type="predicted"/>
<dbReference type="CDD" id="cd09272">
    <property type="entry name" value="RNase_HI_RT_Ty1"/>
    <property type="match status" value="1"/>
</dbReference>
<dbReference type="PANTHER" id="PTHR11439:SF511">
    <property type="match status" value="1"/>
</dbReference>
<name>A0ABR0N3T4_GOSAR</name>
<evidence type="ECO:0008006" key="3">
    <source>
        <dbReference type="Google" id="ProtNLM"/>
    </source>
</evidence>
<reference evidence="1 2" key="1">
    <citation type="submission" date="2023-03" db="EMBL/GenBank/DDBJ databases">
        <title>WGS of Gossypium arboreum.</title>
        <authorList>
            <person name="Yu D."/>
        </authorList>
    </citation>
    <scope>NUCLEOTIDE SEQUENCE [LARGE SCALE GENOMIC DNA]</scope>
    <source>
        <tissue evidence="1">Leaf</tissue>
    </source>
</reference>
<sequence length="137" mass="15992">MHALREKHLEATYRILRYLKGTPGKGLHFKKTANQNVEVYTDADWEARNSAEAEYRALSHGICEGVWIQRLMGELKVPYTRPMKMYCDNQLAVSIAHNPVHHDRTKHVEIDHHFIKKYTQEKCASPTYLLDNKLQTC</sequence>
<dbReference type="PANTHER" id="PTHR11439">
    <property type="entry name" value="GAG-POL-RELATED RETROTRANSPOSON"/>
    <property type="match status" value="1"/>
</dbReference>
<dbReference type="EMBL" id="JARKNE010000011">
    <property type="protein sequence ID" value="KAK5785228.1"/>
    <property type="molecule type" value="Genomic_DNA"/>
</dbReference>
<gene>
    <name evidence="1" type="ORF">PVK06_039791</name>
</gene>
<keyword evidence="2" id="KW-1185">Reference proteome</keyword>
<dbReference type="Proteomes" id="UP001358586">
    <property type="component" value="Chromosome 11"/>
</dbReference>